<name>A0A0M2HJP1_MICTR</name>
<sequence>MASLLERLGDAMNSHDPVRVASLVAQDYESSQPAHPARAFGGREQVLANWSAVFQGVPDFTAREGDIDAAVRDLYRSPMSD</sequence>
<organism evidence="2 3">
    <name type="scientific">Microbacterium trichothecenolyticum</name>
    <name type="common">Aureobacterium trichothecenolyticum</name>
    <dbReference type="NCBI Taxonomy" id="69370"/>
    <lineage>
        <taxon>Bacteria</taxon>
        <taxon>Bacillati</taxon>
        <taxon>Actinomycetota</taxon>
        <taxon>Actinomycetes</taxon>
        <taxon>Micrococcales</taxon>
        <taxon>Microbacteriaceae</taxon>
        <taxon>Microbacterium</taxon>
    </lineage>
</organism>
<accession>A0A0M2HJP1</accession>
<evidence type="ECO:0000313" key="3">
    <source>
        <dbReference type="Proteomes" id="UP000034098"/>
    </source>
</evidence>
<dbReference type="Pfam" id="PF12680">
    <property type="entry name" value="SnoaL_2"/>
    <property type="match status" value="1"/>
</dbReference>
<dbReference type="RefSeq" id="WP_084695403.1">
    <property type="nucleotide sequence ID" value="NZ_JYJA01000021.1"/>
</dbReference>
<evidence type="ECO:0000259" key="1">
    <source>
        <dbReference type="Pfam" id="PF12680"/>
    </source>
</evidence>
<keyword evidence="3" id="KW-1185">Reference proteome</keyword>
<dbReference type="EMBL" id="JYJA01000021">
    <property type="protein sequence ID" value="KJL45058.1"/>
    <property type="molecule type" value="Genomic_DNA"/>
</dbReference>
<dbReference type="InterPro" id="IPR037401">
    <property type="entry name" value="SnoaL-like"/>
</dbReference>
<dbReference type="Gene3D" id="3.10.450.50">
    <property type="match status" value="1"/>
</dbReference>
<dbReference type="InterPro" id="IPR032710">
    <property type="entry name" value="NTF2-like_dom_sf"/>
</dbReference>
<dbReference type="Proteomes" id="UP000034098">
    <property type="component" value="Unassembled WGS sequence"/>
</dbReference>
<comment type="caution">
    <text evidence="2">The sequence shown here is derived from an EMBL/GenBank/DDBJ whole genome shotgun (WGS) entry which is preliminary data.</text>
</comment>
<dbReference type="SUPFAM" id="SSF54427">
    <property type="entry name" value="NTF2-like"/>
    <property type="match status" value="1"/>
</dbReference>
<reference evidence="2 3" key="1">
    <citation type="submission" date="2015-02" db="EMBL/GenBank/DDBJ databases">
        <title>Draft genome sequences of ten Microbacterium spp. with emphasis on heavy metal contaminated environments.</title>
        <authorList>
            <person name="Corretto E."/>
        </authorList>
    </citation>
    <scope>NUCLEOTIDE SEQUENCE [LARGE SCALE GENOMIC DNA]</scope>
    <source>
        <strain evidence="2 3">DSM 8608</strain>
    </source>
</reference>
<dbReference type="AlphaFoldDB" id="A0A0M2HJP1"/>
<dbReference type="OrthoDB" id="3542814at2"/>
<gene>
    <name evidence="2" type="ORF">RS82_00407</name>
</gene>
<dbReference type="PATRIC" id="fig|69370.6.peg.427"/>
<protein>
    <submittedName>
        <fullName evidence="2">SnoaL-like domain protein</fullName>
    </submittedName>
</protein>
<proteinExistence type="predicted"/>
<feature type="domain" description="SnoaL-like" evidence="1">
    <location>
        <begin position="6"/>
        <end position="67"/>
    </location>
</feature>
<evidence type="ECO:0000313" key="2">
    <source>
        <dbReference type="EMBL" id="KJL45058.1"/>
    </source>
</evidence>